<dbReference type="SUPFAM" id="SSF82866">
    <property type="entry name" value="Multidrug efflux transporter AcrB transmembrane domain"/>
    <property type="match status" value="2"/>
</dbReference>
<feature type="transmembrane region" description="Helical" evidence="1">
    <location>
        <begin position="903"/>
        <end position="925"/>
    </location>
</feature>
<feature type="transmembrane region" description="Helical" evidence="1">
    <location>
        <begin position="460"/>
        <end position="483"/>
    </location>
</feature>
<protein>
    <submittedName>
        <fullName evidence="2">AcrB/AcrD/AcrF family protein</fullName>
    </submittedName>
</protein>
<feature type="transmembrane region" description="Helical" evidence="1">
    <location>
        <begin position="952"/>
        <end position="974"/>
    </location>
</feature>
<evidence type="ECO:0000313" key="3">
    <source>
        <dbReference type="Proteomes" id="UP000468591"/>
    </source>
</evidence>
<dbReference type="Gene3D" id="3.30.2090.10">
    <property type="entry name" value="Multidrug efflux transporter AcrB TolC docking domain, DN and DC subdomains"/>
    <property type="match status" value="2"/>
</dbReference>
<feature type="transmembrane region" description="Helical" evidence="1">
    <location>
        <begin position="877"/>
        <end position="897"/>
    </location>
</feature>
<keyword evidence="1" id="KW-0812">Transmembrane</keyword>
<dbReference type="PANTHER" id="PTHR32063:SF18">
    <property type="entry name" value="CATION EFFLUX SYSTEM PROTEIN"/>
    <property type="match status" value="1"/>
</dbReference>
<dbReference type="InterPro" id="IPR001036">
    <property type="entry name" value="Acrflvin-R"/>
</dbReference>
<feature type="transmembrane region" description="Helical" evidence="1">
    <location>
        <begin position="388"/>
        <end position="408"/>
    </location>
</feature>
<evidence type="ECO:0000313" key="2">
    <source>
        <dbReference type="EMBL" id="NEK24701.1"/>
    </source>
</evidence>
<dbReference type="PRINTS" id="PR00702">
    <property type="entry name" value="ACRIFLAVINRP"/>
</dbReference>
<dbReference type="RefSeq" id="WP_164355626.1">
    <property type="nucleotide sequence ID" value="NZ_JAABNT010000020.1"/>
</dbReference>
<gene>
    <name evidence="2" type="ORF">GV827_20200</name>
</gene>
<keyword evidence="1" id="KW-1133">Transmembrane helix</keyword>
<feature type="transmembrane region" description="Helical" evidence="1">
    <location>
        <begin position="12"/>
        <end position="33"/>
    </location>
</feature>
<feature type="transmembrane region" description="Helical" evidence="1">
    <location>
        <begin position="518"/>
        <end position="540"/>
    </location>
</feature>
<dbReference type="GO" id="GO:0005886">
    <property type="term" value="C:plasma membrane"/>
    <property type="evidence" value="ECO:0007669"/>
    <property type="project" value="TreeGrafter"/>
</dbReference>
<feature type="transmembrane region" description="Helical" evidence="1">
    <location>
        <begin position="428"/>
        <end position="453"/>
    </location>
</feature>
<dbReference type="GO" id="GO:0042910">
    <property type="term" value="F:xenobiotic transmembrane transporter activity"/>
    <property type="evidence" value="ECO:0007669"/>
    <property type="project" value="TreeGrafter"/>
</dbReference>
<feature type="transmembrane region" description="Helical" evidence="1">
    <location>
        <begin position="344"/>
        <end position="376"/>
    </location>
</feature>
<dbReference type="SUPFAM" id="SSF82693">
    <property type="entry name" value="Multidrug efflux transporter AcrB pore domain, PN1, PN2, PC1 and PC2 subdomains"/>
    <property type="match status" value="2"/>
</dbReference>
<proteinExistence type="predicted"/>
<dbReference type="AlphaFoldDB" id="A0A6P0CEU3"/>
<keyword evidence="3" id="KW-1185">Reference proteome</keyword>
<dbReference type="Gene3D" id="3.30.70.1440">
    <property type="entry name" value="Multidrug efflux transporter AcrB pore domain"/>
    <property type="match status" value="1"/>
</dbReference>
<reference evidence="2 3" key="1">
    <citation type="submission" date="2020-01" db="EMBL/GenBank/DDBJ databases">
        <title>Sulfitobacter sediminilitoris sp. nov., isolated from a tidal flat.</title>
        <authorList>
            <person name="Park S."/>
            <person name="Yoon J.-H."/>
        </authorList>
    </citation>
    <scope>NUCLEOTIDE SEQUENCE [LARGE SCALE GENOMIC DNA]</scope>
    <source>
        <strain evidence="2 3">JBTF-M27</strain>
    </source>
</reference>
<feature type="transmembrane region" description="Helical" evidence="1">
    <location>
        <begin position="980"/>
        <end position="1000"/>
    </location>
</feature>
<keyword evidence="1" id="KW-0472">Membrane</keyword>
<comment type="caution">
    <text evidence="2">The sequence shown here is derived from an EMBL/GenBank/DDBJ whole genome shotgun (WGS) entry which is preliminary data.</text>
</comment>
<dbReference type="Gene3D" id="3.30.70.1320">
    <property type="entry name" value="Multidrug efflux transporter AcrB pore domain like"/>
    <property type="match status" value="1"/>
</dbReference>
<sequence length="1011" mass="108458">MDWLARFGIEKSRFTLLVMVGLLLIGALSYLALPKRENPAITIRTVIVSAQFPGMAPVRVENLIAVPLERAAREIGEVEDISTLITTGRAQLNIVVGDSVPPDQLNRIFTDIRNKMEDTAGELPEGTVGPFVNTNYGDVAIATVAVTGDGFTYAEIEDAAEALQTGLYRVPGITKVTLSGIQEERIWLEIDSRRLAAIGVQLPQLLNDLDAQNVILPAGQIDADGTNIYLEANGNLASIQDIAAVLTQLPTGEIVRLNDLMEVRRGYVEPLQRPLYFNGEPAALVSVEMSDERDIQKLGRVLRHEISKLENTQPIGIAYNISTFQETNVTASINGALSNVGQTFAVVFLVMLVFLGFRAALVIACIVPFTVTFALLGMSQWGIDLEQISIAAVIISLGLLVDNGLVVVEDIDRRIKDGASPAEAATAAGGQFFVPLAVASITTVSAFLPMLILEGTSGEFAFSLGAVVALMLAGSWLTAHYILPFLAAALLRPTAATTEEESAAVRTYGALVRRLLPWGIPVALVCYGLVAVGINSFGALKSEMFPLSERAEYLIYIDLPKGSSVTATREEALAIDRWLRDEEANPEVANTTLFVGHGGPRFYLALSPADTDPASAFFVVNTHSFEGAVAAADRARKHIASNFPAVRARVTRLSMGGSESGIVEVEITGPDADTLLFAANRVEAAFDAVPGLVLNSNDWGNKSLTVAVDILQEKARELGVTSRDISNVMQTYFSGAQFSVFRDEVDQIPIVLRAEEAFRDSLEDLANLSIPTESGLVSLDQVARFQPRLEFSQLRRENQVRQITISGKSNALAAAEVEALIAPALEGLDLGPRYQVRVGGESADAAEANANLVGGMPYALVVMIAALMFQFNSARRVAITFLTIPMIVIGAPLALLVTGQPLSFFAILGMISLMGIIINNAIVLIDQIDIERHTLPLDDAIVTASKKRLNPVLLTSLTTVLGLIPMALFGGALFEPMAALMIGGLVLASPLTLLLVPPLYRLFFSSAARTV</sequence>
<organism evidence="2 3">
    <name type="scientific">Sulfitobacter sediminilitoris</name>
    <dbReference type="NCBI Taxonomy" id="2698830"/>
    <lineage>
        <taxon>Bacteria</taxon>
        <taxon>Pseudomonadati</taxon>
        <taxon>Pseudomonadota</taxon>
        <taxon>Alphaproteobacteria</taxon>
        <taxon>Rhodobacterales</taxon>
        <taxon>Roseobacteraceae</taxon>
        <taxon>Sulfitobacter</taxon>
    </lineage>
</organism>
<name>A0A6P0CEU3_9RHOB</name>
<dbReference type="Proteomes" id="UP000468591">
    <property type="component" value="Unassembled WGS sequence"/>
</dbReference>
<dbReference type="InterPro" id="IPR027463">
    <property type="entry name" value="AcrB_DN_DC_subdom"/>
</dbReference>
<dbReference type="EMBL" id="JAABNT010000020">
    <property type="protein sequence ID" value="NEK24701.1"/>
    <property type="molecule type" value="Genomic_DNA"/>
</dbReference>
<dbReference type="Gene3D" id="1.20.1640.10">
    <property type="entry name" value="Multidrug efflux transporter AcrB transmembrane domain"/>
    <property type="match status" value="2"/>
</dbReference>
<evidence type="ECO:0000256" key="1">
    <source>
        <dbReference type="SAM" id="Phobius"/>
    </source>
</evidence>
<dbReference type="SUPFAM" id="SSF82714">
    <property type="entry name" value="Multidrug efflux transporter AcrB TolC docking domain, DN and DC subdomains"/>
    <property type="match status" value="2"/>
</dbReference>
<dbReference type="Gene3D" id="3.30.70.1430">
    <property type="entry name" value="Multidrug efflux transporter AcrB pore domain"/>
    <property type="match status" value="2"/>
</dbReference>
<accession>A0A6P0CEU3</accession>
<dbReference type="Pfam" id="PF00873">
    <property type="entry name" value="ACR_tran"/>
    <property type="match status" value="1"/>
</dbReference>
<dbReference type="PANTHER" id="PTHR32063">
    <property type="match status" value="1"/>
</dbReference>